<name>M1PAV1_DESSD</name>
<keyword evidence="5 6" id="KW-0472">Membrane</keyword>
<feature type="transmembrane region" description="Helical" evidence="6">
    <location>
        <begin position="493"/>
        <end position="512"/>
    </location>
</feature>
<dbReference type="Proteomes" id="UP000011721">
    <property type="component" value="Chromosome"/>
</dbReference>
<dbReference type="AlphaFoldDB" id="M1PAV1"/>
<evidence type="ECO:0000259" key="7">
    <source>
        <dbReference type="PROSITE" id="PS50850"/>
    </source>
</evidence>
<dbReference type="STRING" id="1167006.UWK_02242"/>
<dbReference type="InterPro" id="IPR020846">
    <property type="entry name" value="MFS_dom"/>
</dbReference>
<feature type="transmembrane region" description="Helical" evidence="6">
    <location>
        <begin position="279"/>
        <end position="304"/>
    </location>
</feature>
<feature type="domain" description="Major facilitator superfamily (MFS) profile" evidence="7">
    <location>
        <begin position="331"/>
        <end position="519"/>
    </location>
</feature>
<evidence type="ECO:0000313" key="8">
    <source>
        <dbReference type="EMBL" id="AGF78782.1"/>
    </source>
</evidence>
<dbReference type="InterPro" id="IPR004752">
    <property type="entry name" value="AmpG_permease/AT-1"/>
</dbReference>
<dbReference type="InterPro" id="IPR011701">
    <property type="entry name" value="MFS"/>
</dbReference>
<evidence type="ECO:0000256" key="1">
    <source>
        <dbReference type="ARBA" id="ARBA00004141"/>
    </source>
</evidence>
<proteinExistence type="predicted"/>
<evidence type="ECO:0000256" key="4">
    <source>
        <dbReference type="ARBA" id="ARBA00022989"/>
    </source>
</evidence>
<evidence type="ECO:0000256" key="2">
    <source>
        <dbReference type="ARBA" id="ARBA00022448"/>
    </source>
</evidence>
<gene>
    <name evidence="8" type="ordered locus">UWK_02242</name>
</gene>
<evidence type="ECO:0000256" key="3">
    <source>
        <dbReference type="ARBA" id="ARBA00022692"/>
    </source>
</evidence>
<feature type="transmembrane region" description="Helical" evidence="6">
    <location>
        <begin position="200"/>
        <end position="219"/>
    </location>
</feature>
<evidence type="ECO:0000256" key="6">
    <source>
        <dbReference type="SAM" id="Phobius"/>
    </source>
</evidence>
<sequence>MAEKNSSSGSKIDMLRVWVHPRVLTMLFLGFSAGVPILLIFSTLSVWLREAGVSRSAVTFFSWAALGYSFKFIWAPLVDKLPLPLLTKMFGRRRSWMLFSQFSVITAIVWMGLTDPTRSDTSLVYMALAAVFLGFSSATQDIVIDAYRIESVDESMQAMLASTYVAGYRIGMLVAGAGSLYIASWLGTSRELYNVSAWRGTYLVMAAVMLVGVATTCVIDEPQGSGKTPYRYTVIQYIRFLCLFLLAAALFAACFFLSASFVASLKEQLVASAGIHGKLIGFMVETVRLFLALGVAAFGALLAVKAGLADRDMVQESYVAPVQDFFLRYGVKTAVVLLLLVGFYRISDIVLGVVSNVFYLDMGFSKNVIATVTKTFGLLMTLAGGFLGGVLTIRYGVYRMLFVGGVLAAATNLLFMLLAQSGENITVLTVVIGADNLCAGLASTAFVAFLSSLTNISFTAVQYALFSSLMTLFPKLIGGYSGTAVSSYGYETFFLMTAVLGVPVLVLIWFAGRLVEKKT</sequence>
<dbReference type="SUPFAM" id="SSF103473">
    <property type="entry name" value="MFS general substrate transporter"/>
    <property type="match status" value="2"/>
</dbReference>
<dbReference type="Gene3D" id="1.20.1250.20">
    <property type="entry name" value="MFS general substrate transporter like domains"/>
    <property type="match status" value="2"/>
</dbReference>
<dbReference type="GO" id="GO:0016020">
    <property type="term" value="C:membrane"/>
    <property type="evidence" value="ECO:0007669"/>
    <property type="project" value="UniProtKB-SubCell"/>
</dbReference>
<feature type="transmembrane region" description="Helical" evidence="6">
    <location>
        <begin position="168"/>
        <end position="188"/>
    </location>
</feature>
<keyword evidence="2" id="KW-0813">Transport</keyword>
<keyword evidence="4 6" id="KW-1133">Transmembrane helix</keyword>
<dbReference type="EMBL" id="CP003985">
    <property type="protein sequence ID" value="AGF78782.1"/>
    <property type="molecule type" value="Genomic_DNA"/>
</dbReference>
<feature type="transmembrane region" description="Helical" evidence="6">
    <location>
        <begin position="23"/>
        <end position="47"/>
    </location>
</feature>
<feature type="transmembrane region" description="Helical" evidence="6">
    <location>
        <begin position="325"/>
        <end position="347"/>
    </location>
</feature>
<dbReference type="NCBIfam" id="TIGR00901">
    <property type="entry name" value="2A0125"/>
    <property type="match status" value="1"/>
</dbReference>
<accession>M1PAV1</accession>
<feature type="transmembrane region" description="Helical" evidence="6">
    <location>
        <begin position="400"/>
        <end position="419"/>
    </location>
</feature>
<dbReference type="RefSeq" id="WP_015404470.1">
    <property type="nucleotide sequence ID" value="NC_020304.1"/>
</dbReference>
<dbReference type="PROSITE" id="PS50850">
    <property type="entry name" value="MFS"/>
    <property type="match status" value="1"/>
</dbReference>
<dbReference type="OrthoDB" id="9787815at2"/>
<keyword evidence="3 6" id="KW-0812">Transmembrane</keyword>
<dbReference type="HOGENOM" id="CLU_029352_1_1_7"/>
<organism evidence="8 9">
    <name type="scientific">Desulfocapsa sulfexigens (strain DSM 10523 / SB164P1)</name>
    <dbReference type="NCBI Taxonomy" id="1167006"/>
    <lineage>
        <taxon>Bacteria</taxon>
        <taxon>Pseudomonadati</taxon>
        <taxon>Thermodesulfobacteriota</taxon>
        <taxon>Desulfobulbia</taxon>
        <taxon>Desulfobulbales</taxon>
        <taxon>Desulfocapsaceae</taxon>
        <taxon>Desulfocapsa</taxon>
    </lineage>
</organism>
<reference evidence="9" key="1">
    <citation type="journal article" date="2013" name="Stand. Genomic Sci.">
        <title>Complete genome sequence of Desulfocapsa sulfexigens, a marine deltaproteobacterium specialized in disproportionating inorganic sulfur compounds.</title>
        <authorList>
            <person name="Finster K.W."/>
            <person name="Kjeldsen K.U."/>
            <person name="Kube M."/>
            <person name="Reinhardt R."/>
            <person name="Mussmann M."/>
            <person name="Amann R."/>
            <person name="Schreiber L."/>
        </authorList>
    </citation>
    <scope>NUCLEOTIDE SEQUENCE [LARGE SCALE GENOMIC DNA]</scope>
    <source>
        <strain evidence="9">DSM 10523 / SB164P1</strain>
    </source>
</reference>
<feature type="transmembrane region" description="Helical" evidence="6">
    <location>
        <begin position="95"/>
        <end position="113"/>
    </location>
</feature>
<dbReference type="eggNOG" id="COG2271">
    <property type="taxonomic scope" value="Bacteria"/>
</dbReference>
<feature type="transmembrane region" description="Helical" evidence="6">
    <location>
        <begin position="53"/>
        <end position="74"/>
    </location>
</feature>
<dbReference type="Pfam" id="PF07690">
    <property type="entry name" value="MFS_1"/>
    <property type="match status" value="1"/>
</dbReference>
<feature type="transmembrane region" description="Helical" evidence="6">
    <location>
        <begin position="240"/>
        <end position="259"/>
    </location>
</feature>
<feature type="transmembrane region" description="Helical" evidence="6">
    <location>
        <begin position="125"/>
        <end position="147"/>
    </location>
</feature>
<dbReference type="PANTHER" id="PTHR12778">
    <property type="entry name" value="SOLUTE CARRIER FAMILY 33 ACETYL-COA TRANSPORTER -RELATED"/>
    <property type="match status" value="1"/>
</dbReference>
<dbReference type="KEGG" id="dsf:UWK_02242"/>
<evidence type="ECO:0000313" key="9">
    <source>
        <dbReference type="Proteomes" id="UP000011721"/>
    </source>
</evidence>
<comment type="subcellular location">
    <subcellularLocation>
        <location evidence="1">Membrane</location>
        <topology evidence="1">Multi-pass membrane protein</topology>
    </subcellularLocation>
</comment>
<keyword evidence="9" id="KW-1185">Reference proteome</keyword>
<dbReference type="InterPro" id="IPR036259">
    <property type="entry name" value="MFS_trans_sf"/>
</dbReference>
<feature type="transmembrane region" description="Helical" evidence="6">
    <location>
        <begin position="367"/>
        <end position="393"/>
    </location>
</feature>
<protein>
    <submittedName>
        <fullName evidence="8">Major Facilitator Superfamily transporter</fullName>
    </submittedName>
</protein>
<dbReference type="PANTHER" id="PTHR12778:SF10">
    <property type="entry name" value="MAJOR FACILITATOR SUPERFAMILY DOMAIN-CONTAINING PROTEIN 3"/>
    <property type="match status" value="1"/>
</dbReference>
<dbReference type="PATRIC" id="fig|1167006.5.peg.2437"/>
<evidence type="ECO:0000256" key="5">
    <source>
        <dbReference type="ARBA" id="ARBA00023136"/>
    </source>
</evidence>
<dbReference type="GO" id="GO:0022857">
    <property type="term" value="F:transmembrane transporter activity"/>
    <property type="evidence" value="ECO:0007669"/>
    <property type="project" value="InterPro"/>
</dbReference>
<feature type="transmembrane region" description="Helical" evidence="6">
    <location>
        <begin position="425"/>
        <end position="449"/>
    </location>
</feature>